<dbReference type="Proteomes" id="UP000005446">
    <property type="component" value="Unassembled WGS sequence"/>
</dbReference>
<accession>H0EC89</accession>
<gene>
    <name evidence="2" type="ORF">M7I_0022</name>
</gene>
<comment type="caution">
    <text evidence="2">The sequence shown here is derived from an EMBL/GenBank/DDBJ whole genome shotgun (WGS) entry which is preliminary data.</text>
</comment>
<name>H0EC89_GLAL7</name>
<dbReference type="EMBL" id="AGUE01000001">
    <property type="protein sequence ID" value="EHL03832.1"/>
    <property type="molecule type" value="Genomic_DNA"/>
</dbReference>
<protein>
    <recommendedName>
        <fullName evidence="4">VWFA domain-containing protein</fullName>
    </recommendedName>
</protein>
<keyword evidence="3" id="KW-1185">Reference proteome</keyword>
<reference evidence="2 3" key="1">
    <citation type="journal article" date="2012" name="Eukaryot. Cell">
        <title>Genome sequence of the fungus Glarea lozoyensis: the first genome sequence of a species from the Helotiaceae family.</title>
        <authorList>
            <person name="Youssar L."/>
            <person name="Gruening B.A."/>
            <person name="Erxleben A."/>
            <person name="Guenther S."/>
            <person name="Huettel W."/>
        </authorList>
    </citation>
    <scope>NUCLEOTIDE SEQUENCE [LARGE SCALE GENOMIC DNA]</scope>
    <source>
        <strain evidence="3">ATCC 74030 / MF5533</strain>
    </source>
</reference>
<dbReference type="HOGENOM" id="CLU_1304976_0_0_1"/>
<dbReference type="InParanoid" id="H0EC89"/>
<organism evidence="2 3">
    <name type="scientific">Glarea lozoyensis (strain ATCC 74030 / MF5533)</name>
    <dbReference type="NCBI Taxonomy" id="1104152"/>
    <lineage>
        <taxon>Eukaryota</taxon>
        <taxon>Fungi</taxon>
        <taxon>Dikarya</taxon>
        <taxon>Ascomycota</taxon>
        <taxon>Pezizomycotina</taxon>
        <taxon>Leotiomycetes</taxon>
        <taxon>Helotiales</taxon>
        <taxon>Helotiaceae</taxon>
        <taxon>Glarea</taxon>
    </lineage>
</organism>
<feature type="region of interest" description="Disordered" evidence="1">
    <location>
        <begin position="1"/>
        <end position="40"/>
    </location>
</feature>
<dbReference type="PANTHER" id="PTHR34706">
    <property type="entry name" value="SLR1338 PROTEIN"/>
    <property type="match status" value="1"/>
</dbReference>
<evidence type="ECO:0000313" key="2">
    <source>
        <dbReference type="EMBL" id="EHL03832.1"/>
    </source>
</evidence>
<dbReference type="PANTHER" id="PTHR34706:SF1">
    <property type="entry name" value="VWFA DOMAIN-CONTAINING PROTEIN"/>
    <property type="match status" value="1"/>
</dbReference>
<evidence type="ECO:0008006" key="4">
    <source>
        <dbReference type="Google" id="ProtNLM"/>
    </source>
</evidence>
<dbReference type="AlphaFoldDB" id="H0EC89"/>
<dbReference type="OrthoDB" id="5986190at2759"/>
<evidence type="ECO:0000313" key="3">
    <source>
        <dbReference type="Proteomes" id="UP000005446"/>
    </source>
</evidence>
<proteinExistence type="predicted"/>
<sequence length="211" mass="24138">MLPNGNNGYHPKSPQFMGGREPMGRFSPDRQQFIPEDRPQSGRFQEKFVQEGHPTARKLALTGIERKRSFDPDGLDLHFTMSNRLFHGTQTSVLVNQVRGHQCQGSSNMGHRLTTIMATYKAQLRDQYNFRQGHLDDATKEYVRPVNYYIFTDGRWDPGCEPDSAIKELTELMVELDVEENQVGIQFISFGNDKAGLANLKRLDDDLDVEM</sequence>
<evidence type="ECO:0000256" key="1">
    <source>
        <dbReference type="SAM" id="MobiDB-lite"/>
    </source>
</evidence>